<name>A0A1L2CUH6_9CAUD</name>
<dbReference type="EMBL" id="KU574722">
    <property type="protein sequence ID" value="AMM43674.1"/>
    <property type="molecule type" value="Genomic_DNA"/>
</dbReference>
<sequence length="160" mass="19093">MNYETLTVEQTGIWIGNIEKTISLLESLTKIFVDRSKLMDEQYTARYRTGWRKFFYEADYWISAGGNAYPLGSLCKASKVEPFSEEENTLRYFVNDYTYNHRTEYKDVSERWAKYAKRPFEVHESDIIFYQKMKRYHAKAVKMAKLIGMEYEAFNLDEDS</sequence>
<gene>
    <name evidence="1" type="ORF">CBB_109</name>
</gene>
<reference evidence="2" key="1">
    <citation type="submission" date="2016-01" db="EMBL/GenBank/DDBJ databases">
        <title>Isolation and Characterization of Enterobacteria phage CBB.</title>
        <authorList>
            <person name="Buttimer C.T.H."/>
            <person name="Hendrix H."/>
            <person name="Alexandre H."/>
            <person name="O'Mahony J."/>
            <person name="Lavigne R."/>
            <person name="Coffey A."/>
        </authorList>
    </citation>
    <scope>NUCLEOTIDE SEQUENCE [LARGE SCALE GENOMIC DNA]</scope>
</reference>
<organism evidence="1 2">
    <name type="scientific">Pectobacterium phage vB_PcaM_CBB</name>
    <dbReference type="NCBI Taxonomy" id="2772511"/>
    <lineage>
        <taxon>Viruses</taxon>
        <taxon>Duplodnaviria</taxon>
        <taxon>Heunggongvirae</taxon>
        <taxon>Uroviricota</taxon>
        <taxon>Caudoviricetes</taxon>
        <taxon>Mimasvirus</taxon>
        <taxon>Mimasvirus CBB</taxon>
    </lineage>
</organism>
<evidence type="ECO:0000313" key="1">
    <source>
        <dbReference type="EMBL" id="AMM43674.1"/>
    </source>
</evidence>
<accession>A0A1L2CUH6</accession>
<evidence type="ECO:0000313" key="2">
    <source>
        <dbReference type="Proteomes" id="UP000223891"/>
    </source>
</evidence>
<dbReference type="Proteomes" id="UP000223891">
    <property type="component" value="Segment"/>
</dbReference>
<keyword evidence="2" id="KW-1185">Reference proteome</keyword>
<proteinExistence type="predicted"/>
<protein>
    <submittedName>
        <fullName evidence="1">Uncharacterized protein</fullName>
    </submittedName>
</protein>